<organism evidence="1 2">
    <name type="scientific">Edhazardia aedis (strain USNM 41457)</name>
    <name type="common">Microsporidian parasite</name>
    <dbReference type="NCBI Taxonomy" id="1003232"/>
    <lineage>
        <taxon>Eukaryota</taxon>
        <taxon>Fungi</taxon>
        <taxon>Fungi incertae sedis</taxon>
        <taxon>Microsporidia</taxon>
        <taxon>Edhazardia</taxon>
    </lineage>
</organism>
<keyword evidence="2" id="KW-1185">Reference proteome</keyword>
<dbReference type="Proteomes" id="UP000003163">
    <property type="component" value="Unassembled WGS sequence"/>
</dbReference>
<dbReference type="AlphaFoldDB" id="J9D3L2"/>
<dbReference type="EMBL" id="AFBI03000003">
    <property type="protein sequence ID" value="EJW02426.1"/>
    <property type="molecule type" value="Genomic_DNA"/>
</dbReference>
<reference evidence="1 2" key="1">
    <citation type="submission" date="2011-08" db="EMBL/GenBank/DDBJ databases">
        <authorList>
            <person name="Liu Z.J."/>
            <person name="Shi F.L."/>
            <person name="Lu J.Q."/>
            <person name="Li M."/>
            <person name="Wang Z.L."/>
        </authorList>
    </citation>
    <scope>NUCLEOTIDE SEQUENCE [LARGE SCALE GENOMIC DNA]</scope>
    <source>
        <strain evidence="1 2">USNM 41457</strain>
    </source>
</reference>
<comment type="caution">
    <text evidence="1">The sequence shown here is derived from an EMBL/GenBank/DDBJ whole genome shotgun (WGS) entry which is preliminary data.</text>
</comment>
<dbReference type="HOGENOM" id="CLU_1686541_0_0_1"/>
<accession>J9D3L2</accession>
<sequence length="156" mass="18382">MQFSGYPERRHFFVIQLVHEPYTLLRYSIATRIYLPIIQFFIHQSLYYGVPAPSCRPYFLQIRTMVEMLSQRFRNPIFSYISTWLLHTTTVSSANMIRFGPPSSLLTLTRFISSSIKSMNKLKSIGTSDILVEGHYCIRKISSVYRLTILHYRMQI</sequence>
<name>J9D3L2_EDHAE</name>
<evidence type="ECO:0000313" key="1">
    <source>
        <dbReference type="EMBL" id="EJW02426.1"/>
    </source>
</evidence>
<dbReference type="InParanoid" id="J9D3L2"/>
<evidence type="ECO:0000313" key="2">
    <source>
        <dbReference type="Proteomes" id="UP000003163"/>
    </source>
</evidence>
<proteinExistence type="predicted"/>
<protein>
    <submittedName>
        <fullName evidence="1">Uncharacterized protein</fullName>
    </submittedName>
</protein>
<reference evidence="2" key="2">
    <citation type="submission" date="2015-07" db="EMBL/GenBank/DDBJ databases">
        <title>Contrasting host-pathogen interactions and genome evolution in two generalist and specialist microsporidian pathogens of mosquitoes.</title>
        <authorList>
            <consortium name="The Broad Institute Genomics Platform"/>
            <consortium name="The Broad Institute Genome Sequencing Center for Infectious Disease"/>
            <person name="Cuomo C.A."/>
            <person name="Sanscrainte N.D."/>
            <person name="Goldberg J.M."/>
            <person name="Heiman D."/>
            <person name="Young S."/>
            <person name="Zeng Q."/>
            <person name="Becnel J.J."/>
            <person name="Birren B.W."/>
        </authorList>
    </citation>
    <scope>NUCLEOTIDE SEQUENCE [LARGE SCALE GENOMIC DNA]</scope>
    <source>
        <strain evidence="2">USNM 41457</strain>
    </source>
</reference>
<dbReference type="VEuPathDB" id="MicrosporidiaDB:EDEG_00282"/>
<gene>
    <name evidence="1" type="ORF">EDEG_00282</name>
</gene>